<dbReference type="Pfam" id="PF08241">
    <property type="entry name" value="Methyltransf_11"/>
    <property type="match status" value="1"/>
</dbReference>
<evidence type="ECO:0000313" key="3">
    <source>
        <dbReference type="Proteomes" id="UP000608579"/>
    </source>
</evidence>
<dbReference type="AlphaFoldDB" id="A0A832ZWW2"/>
<dbReference type="GO" id="GO:0032259">
    <property type="term" value="P:methylation"/>
    <property type="evidence" value="ECO:0007669"/>
    <property type="project" value="UniProtKB-KW"/>
</dbReference>
<name>A0A832ZWW2_CALS0</name>
<feature type="domain" description="Methyltransferase type 11" evidence="1">
    <location>
        <begin position="74"/>
        <end position="115"/>
    </location>
</feature>
<dbReference type="InterPro" id="IPR013216">
    <property type="entry name" value="Methyltransf_11"/>
</dbReference>
<dbReference type="Gene3D" id="3.40.50.150">
    <property type="entry name" value="Vaccinia Virus protein VP39"/>
    <property type="match status" value="1"/>
</dbReference>
<accession>A0A832ZWW2</accession>
<keyword evidence="2" id="KW-0489">Methyltransferase</keyword>
<comment type="caution">
    <text evidence="2">The sequence shown here is derived from an EMBL/GenBank/DDBJ whole genome shotgun (WGS) entry which is preliminary data.</text>
</comment>
<proteinExistence type="predicted"/>
<dbReference type="GO" id="GO:0008757">
    <property type="term" value="F:S-adenosylmethionine-dependent methyltransferase activity"/>
    <property type="evidence" value="ECO:0007669"/>
    <property type="project" value="InterPro"/>
</dbReference>
<sequence length="214" mass="25212">MLMMKNTTVDRVLERLSRNFRSVVNRYVTFLLSRRLMVNLCDAGDNFLTLNVGCANNHLGDVRLDIEHTEAANIIADARYLPFRDKSFDLVMLLSVLHHVKDYDKAISEAARVCKRFFIGYEPNIFHPYLINLTYILGLTSERGISPIKLKRKLTALRDFKLLFEEYMVALRPYLLFFPYYLLNKFFPTLLSFDKYTPNLLRGYYLYVCYREDG</sequence>
<dbReference type="InterPro" id="IPR029063">
    <property type="entry name" value="SAM-dependent_MTases_sf"/>
</dbReference>
<reference evidence="2" key="1">
    <citation type="journal article" date="2020" name="ISME J.">
        <title>Gammaproteobacteria mediating utilization of methyl-, sulfur- and petroleum organic compounds in deep ocean hydrothermal plumes.</title>
        <authorList>
            <person name="Zhou Z."/>
            <person name="Liu Y."/>
            <person name="Pan J."/>
            <person name="Cron B.R."/>
            <person name="Toner B.M."/>
            <person name="Anantharaman K."/>
            <person name="Breier J.A."/>
            <person name="Dick G.J."/>
            <person name="Li M."/>
        </authorList>
    </citation>
    <scope>NUCLEOTIDE SEQUENCE</scope>
    <source>
        <strain evidence="2">SZUA-1515</strain>
    </source>
</reference>
<protein>
    <submittedName>
        <fullName evidence="2">Class I SAM-dependent methyltransferase</fullName>
    </submittedName>
</protein>
<dbReference type="SUPFAM" id="SSF53335">
    <property type="entry name" value="S-adenosyl-L-methionine-dependent methyltransferases"/>
    <property type="match status" value="1"/>
</dbReference>
<evidence type="ECO:0000313" key="2">
    <source>
        <dbReference type="EMBL" id="HIQ30357.1"/>
    </source>
</evidence>
<gene>
    <name evidence="2" type="ORF">EYH45_07325</name>
</gene>
<dbReference type="Proteomes" id="UP000608579">
    <property type="component" value="Unassembled WGS sequence"/>
</dbReference>
<organism evidence="2 3">
    <name type="scientific">Caldiarchaeum subterraneum</name>
    <dbReference type="NCBI Taxonomy" id="311458"/>
    <lineage>
        <taxon>Archaea</taxon>
        <taxon>Nitrososphaerota</taxon>
        <taxon>Candidatus Caldarchaeales</taxon>
        <taxon>Candidatus Caldarchaeaceae</taxon>
        <taxon>Candidatus Caldarchaeum</taxon>
    </lineage>
</organism>
<evidence type="ECO:0000259" key="1">
    <source>
        <dbReference type="Pfam" id="PF08241"/>
    </source>
</evidence>
<dbReference type="EMBL" id="DQVM01000141">
    <property type="protein sequence ID" value="HIQ30357.1"/>
    <property type="molecule type" value="Genomic_DNA"/>
</dbReference>
<keyword evidence="2" id="KW-0808">Transferase</keyword>